<dbReference type="EMBL" id="AXCR01000007">
    <property type="protein sequence ID" value="KJR84087.1"/>
    <property type="molecule type" value="Genomic_DNA"/>
</dbReference>
<accession>A0A0F2M309</accession>
<dbReference type="PANTHER" id="PTHR21964">
    <property type="entry name" value="BREAST CANCER METASTASIS-SUPPRESSOR 1"/>
    <property type="match status" value="1"/>
</dbReference>
<feature type="compositionally biased region" description="Acidic residues" evidence="6">
    <location>
        <begin position="158"/>
        <end position="187"/>
    </location>
</feature>
<evidence type="ECO:0000256" key="1">
    <source>
        <dbReference type="ARBA" id="ARBA00004123"/>
    </source>
</evidence>
<dbReference type="KEGG" id="ssck:SPSK_08571"/>
<feature type="compositionally biased region" description="Polar residues" evidence="6">
    <location>
        <begin position="23"/>
        <end position="32"/>
    </location>
</feature>
<name>A0A0F2M309_SPOSC</name>
<reference evidence="7 8" key="2">
    <citation type="journal article" date="2015" name="Eukaryot. Cell">
        <title>Asexual propagation of a virulent clone complex in a human and feline outbreak of sporotrichosis.</title>
        <authorList>
            <person name="Teixeira Mde M."/>
            <person name="Rodrigues A.M."/>
            <person name="Tsui C.K."/>
            <person name="de Almeida L.G."/>
            <person name="Van Diepeningen A.D."/>
            <person name="van den Ende B.G."/>
            <person name="Fernandes G.F."/>
            <person name="Kano R."/>
            <person name="Hamelin R.C."/>
            <person name="Lopes-Bezerra L.M."/>
            <person name="Vasconcelos A.T."/>
            <person name="de Hoog S."/>
            <person name="de Camargo Z.P."/>
            <person name="Felipe M.S."/>
        </authorList>
    </citation>
    <scope>NUCLEOTIDE SEQUENCE [LARGE SCALE GENOMIC DNA]</scope>
    <source>
        <strain evidence="7 8">1099-18</strain>
    </source>
</reference>
<dbReference type="Proteomes" id="UP000033710">
    <property type="component" value="Unassembled WGS sequence"/>
</dbReference>
<feature type="compositionally biased region" description="Acidic residues" evidence="6">
    <location>
        <begin position="34"/>
        <end position="47"/>
    </location>
</feature>
<protein>
    <submittedName>
        <fullName evidence="7">Transcriptional regulatory protein</fullName>
    </submittedName>
</protein>
<dbReference type="VEuPathDB" id="FungiDB:SPSK_08571"/>
<sequence>MAADDEASDMATSSPPLLAQPDHSPSNASSPLTEVEDKDGEPDEMELDGPVHNSSSLSNVNLDDDEDNGSRAARSHSGSDNEDESALSEVEPDINDSEAETERLYETPTKVKNIKNGVDAESSPETVTSPTQRLTQTRDRTFQASPSKLKQQLHADSDAGEDDEDDDALSDAEDEENNEADGEEEAAADDRETTRSSRRRSLAAREQSKKLGQSPSTGAKTKENANGDKEDTPAPTPVLLRSQRSNSDTRKRKRSPTTDPSESDQPLRKRIGSGSGGTGRDATNPIAEDIDGENASARRPNGATDDDVAKTGADEKAEADNSAEGTSSDTFQARRSKRGSAKKRTNSDEGDDDANEDQNDEALEDGDLATAEEDAAGHGDDEPIDGDIDEEAEAAHRNEEECTVYLMGETTSPEQMRADHADHEITTVEKKKAALENLHAIEKQFASFRDKLYQERLDQLNQEEEMLIGDNPTHPEYLAMMQCVNERRDEKLRVIDVEYDFNLQTLKRWAVARRSHIHGQYFQSIRESRELVLEELGRQWYQIQQQRRRHANTIPDYGLQFPTANTQRVKDAITYNKEVSILSGIAKYEGFPAAPQIKGASTTQVDDDLEAIARSRQTVPTTHIPAQPQHSHVGQSHFPFSELAGSAAASSIVNGTSASANGGSAGPVSFHSLGAAGQQFLADTPWANPHHPSHHVQRQLQGSPVANSYQPAAVPAASASASAVSSPFPGQQAPLAPALRKPLPQQVGTGNHLPSHQNMPYQHQARMNGGVAHGDTTQAGQPLGQMPSKREAAATVSY</sequence>
<evidence type="ECO:0000256" key="3">
    <source>
        <dbReference type="ARBA" id="ARBA00023015"/>
    </source>
</evidence>
<feature type="compositionally biased region" description="Acidic residues" evidence="6">
    <location>
        <begin position="80"/>
        <end position="99"/>
    </location>
</feature>
<evidence type="ECO:0000313" key="7">
    <source>
        <dbReference type="EMBL" id="KJR84087.1"/>
    </source>
</evidence>
<dbReference type="InterPro" id="IPR013907">
    <property type="entry name" value="Sds3"/>
</dbReference>
<feature type="compositionally biased region" description="Basic and acidic residues" evidence="6">
    <location>
        <begin position="220"/>
        <end position="232"/>
    </location>
</feature>
<feature type="compositionally biased region" description="Polar residues" evidence="6">
    <location>
        <begin position="123"/>
        <end position="135"/>
    </location>
</feature>
<dbReference type="AlphaFoldDB" id="A0A0F2M309"/>
<feature type="compositionally biased region" description="Basic residues" evidence="6">
    <location>
        <begin position="334"/>
        <end position="344"/>
    </location>
</feature>
<evidence type="ECO:0000256" key="2">
    <source>
        <dbReference type="ARBA" id="ARBA00022491"/>
    </source>
</evidence>
<feature type="compositionally biased region" description="Acidic residues" evidence="6">
    <location>
        <begin position="348"/>
        <end position="368"/>
    </location>
</feature>
<gene>
    <name evidence="7" type="ORF">SPSK_08571</name>
</gene>
<feature type="region of interest" description="Disordered" evidence="6">
    <location>
        <begin position="767"/>
        <end position="798"/>
    </location>
</feature>
<dbReference type="GeneID" id="27670441"/>
<dbReference type="Pfam" id="PF08598">
    <property type="entry name" value="Sds3"/>
    <property type="match status" value="1"/>
</dbReference>
<dbReference type="GO" id="GO:0005654">
    <property type="term" value="C:nucleoplasm"/>
    <property type="evidence" value="ECO:0007669"/>
    <property type="project" value="UniProtKB-ARBA"/>
</dbReference>
<dbReference type="Gene3D" id="1.20.5.1500">
    <property type="match status" value="1"/>
</dbReference>
<evidence type="ECO:0000256" key="6">
    <source>
        <dbReference type="SAM" id="MobiDB-lite"/>
    </source>
</evidence>
<dbReference type="OrthoDB" id="20886at2759"/>
<dbReference type="GO" id="GO:0010468">
    <property type="term" value="P:regulation of gene expression"/>
    <property type="evidence" value="ECO:0007669"/>
    <property type="project" value="UniProtKB-ARBA"/>
</dbReference>
<comment type="caution">
    <text evidence="7">The sequence shown here is derived from an EMBL/GenBank/DDBJ whole genome shotgun (WGS) entry which is preliminary data.</text>
</comment>
<keyword evidence="2" id="KW-0678">Repressor</keyword>
<proteinExistence type="predicted"/>
<reference evidence="7 8" key="1">
    <citation type="journal article" date="2014" name="BMC Genomics">
        <title>Comparative genomics of the major fungal agents of human and animal Sporotrichosis: Sporothrix schenckii and Sporothrix brasiliensis.</title>
        <authorList>
            <person name="Teixeira M.M."/>
            <person name="de Almeida L.G."/>
            <person name="Kubitschek-Barreira P."/>
            <person name="Alves F.L."/>
            <person name="Kioshima E.S."/>
            <person name="Abadio A.K."/>
            <person name="Fernandes L."/>
            <person name="Derengowski L.S."/>
            <person name="Ferreira K.S."/>
            <person name="Souza R.C."/>
            <person name="Ruiz J.C."/>
            <person name="de Andrade N.C."/>
            <person name="Paes H.C."/>
            <person name="Nicola A.M."/>
            <person name="Albuquerque P."/>
            <person name="Gerber A.L."/>
            <person name="Martins V.P."/>
            <person name="Peconick L.D."/>
            <person name="Neto A.V."/>
            <person name="Chaucanez C.B."/>
            <person name="Silva P.A."/>
            <person name="Cunha O.L."/>
            <person name="de Oliveira F.F."/>
            <person name="dos Santos T.C."/>
            <person name="Barros A.L."/>
            <person name="Soares M.A."/>
            <person name="de Oliveira L.M."/>
            <person name="Marini M.M."/>
            <person name="Villalobos-Duno H."/>
            <person name="Cunha M.M."/>
            <person name="de Hoog S."/>
            <person name="da Silveira J.F."/>
            <person name="Henrissat B."/>
            <person name="Nino-Vega G.A."/>
            <person name="Cisalpino P.S."/>
            <person name="Mora-Montes H.M."/>
            <person name="Almeida S.R."/>
            <person name="Stajich J.E."/>
            <person name="Lopes-Bezerra L.M."/>
            <person name="Vasconcelos A.T."/>
            <person name="Felipe M.S."/>
        </authorList>
    </citation>
    <scope>NUCLEOTIDE SEQUENCE [LARGE SCALE GENOMIC DNA]</scope>
    <source>
        <strain evidence="7 8">1099-18</strain>
    </source>
</reference>
<keyword evidence="5" id="KW-0539">Nucleus</keyword>
<feature type="compositionally biased region" description="Polar residues" evidence="6">
    <location>
        <begin position="210"/>
        <end position="219"/>
    </location>
</feature>
<evidence type="ECO:0000256" key="5">
    <source>
        <dbReference type="ARBA" id="ARBA00023242"/>
    </source>
</evidence>
<evidence type="ECO:0000256" key="4">
    <source>
        <dbReference type="ARBA" id="ARBA00023163"/>
    </source>
</evidence>
<feature type="region of interest" description="Disordered" evidence="6">
    <location>
        <begin position="1"/>
        <end position="368"/>
    </location>
</feature>
<dbReference type="RefSeq" id="XP_016586763.1">
    <property type="nucleotide sequence ID" value="XM_016735164.1"/>
</dbReference>
<keyword evidence="4" id="KW-0804">Transcription</keyword>
<keyword evidence="3" id="KW-0805">Transcription regulation</keyword>
<evidence type="ECO:0000313" key="8">
    <source>
        <dbReference type="Proteomes" id="UP000033710"/>
    </source>
</evidence>
<organism evidence="7 8">
    <name type="scientific">Sporothrix schenckii 1099-18</name>
    <dbReference type="NCBI Taxonomy" id="1397361"/>
    <lineage>
        <taxon>Eukaryota</taxon>
        <taxon>Fungi</taxon>
        <taxon>Dikarya</taxon>
        <taxon>Ascomycota</taxon>
        <taxon>Pezizomycotina</taxon>
        <taxon>Sordariomycetes</taxon>
        <taxon>Sordariomycetidae</taxon>
        <taxon>Ophiostomatales</taxon>
        <taxon>Ophiostomataceae</taxon>
        <taxon>Sporothrix</taxon>
    </lineage>
</organism>
<comment type="subcellular location">
    <subcellularLocation>
        <location evidence="1">Nucleus</location>
    </subcellularLocation>
</comment>
<feature type="compositionally biased region" description="Basic and acidic residues" evidence="6">
    <location>
        <begin position="307"/>
        <end position="319"/>
    </location>
</feature>
<dbReference type="SMART" id="SM01401">
    <property type="entry name" value="Sds3"/>
    <property type="match status" value="1"/>
</dbReference>